<comment type="caution">
    <text evidence="9">The sequence shown here is derived from an EMBL/GenBank/DDBJ whole genome shotgun (WGS) entry which is preliminary data.</text>
</comment>
<dbReference type="GO" id="GO:0016787">
    <property type="term" value="F:hydrolase activity"/>
    <property type="evidence" value="ECO:0007669"/>
    <property type="project" value="UniProtKB-KW"/>
</dbReference>
<evidence type="ECO:0000256" key="6">
    <source>
        <dbReference type="SAM" id="MobiDB-lite"/>
    </source>
</evidence>
<feature type="compositionally biased region" description="Acidic residues" evidence="6">
    <location>
        <begin position="84"/>
        <end position="109"/>
    </location>
</feature>
<sequence>MDKTRKRSKLVSVPAPMEPDSDSDFNPGVYVYETKTKVKRSNGRKRRKLASDSESEPSYKPKYMPRPIASQNVLLQYLGRDLDLSSDDDGQVADDENGPAMEEEDDVDPADSVVPSSGADYSPKLSRTFTVLQKPAPPPVPIVDLATSSHTEDDSVTEPDSGDEGPPLPDISTYRKPDPEASVTESDSGDDEALSKLEPVSPDIKPSVEEDTKPDEQQKNLSPRPNFPIPDGQSALGPLILDEELEVKVPPSINTFLREYQREGIQFFYDRYKEDRGGLLGDDMGLVSGKTIQVISFLSAIMGKHGDKRDRRRRWRHVSRLQDGAQWKKHRKLPPANATWPTCLIIAPSSVVPNWQREFETWGYFEVGMFHGTPAEQEVALHDFELGRLDVVLTSFDLARRHIDKLDTLPWSCVIVDEAHRVKSITSKLTQAFHLFACPRRIGLTGTAIQNSYDEMWTILDWTNPGRLGTRKQWKILVAHPLAVGQSSGSSEEQRANALTVALILRDKILPNFFLRRTKEIIRHQLPKKIDEVVFCPLTEVQIDVYKRLLAMEPVQNLIRKDEMCPCGSQEKRKDCCFPFAAGDLFKFMSVLIKLANHLALILPGPDDTPDQLARNRELVAIAFPKKNAPKHVTAMLQEKYCGKWRALEMLLTDWRKDRTNKVLIFTKSVKLLTMLEFHLNNRGFGYVKLEGKTHSKDRMSIIDQFQQDPDVYIFLVSTMAGGTGLNLTAANKVVVFDPNWNPAHDLQAMDRAYRFGQTRDVHVYRLLGAGSIEELIYARQIYKQQQMAIGYQASVQTRFFEGIQGDTTKQGELFGIKNIFKLHEHTLSTKTVIERASIAEFDWAMANLSGSNSGKKSKAGDELTADAGQDAGDLRGLGALLFDEHVPDVSNGETAIQKTLSTVGVYSHKNDEILASSKIEEARVLNALKESKRRKRARKSAAKGEPEKAPEPVWPPKRKHHKPKPTPQELITLRQEALLELKYIERPDQLPEFALEFARASIEDQNALVAKLDRHREKKARTHQ</sequence>
<evidence type="ECO:0000313" key="9">
    <source>
        <dbReference type="EMBL" id="KAF9491109.1"/>
    </source>
</evidence>
<organism evidence="9 10">
    <name type="scientific">Pleurotus eryngii</name>
    <name type="common">Boletus of the steppes</name>
    <dbReference type="NCBI Taxonomy" id="5323"/>
    <lineage>
        <taxon>Eukaryota</taxon>
        <taxon>Fungi</taxon>
        <taxon>Dikarya</taxon>
        <taxon>Basidiomycota</taxon>
        <taxon>Agaricomycotina</taxon>
        <taxon>Agaricomycetes</taxon>
        <taxon>Agaricomycetidae</taxon>
        <taxon>Agaricales</taxon>
        <taxon>Pleurotineae</taxon>
        <taxon>Pleurotaceae</taxon>
        <taxon>Pleurotus</taxon>
    </lineage>
</organism>
<dbReference type="SMART" id="SM00487">
    <property type="entry name" value="DEXDc"/>
    <property type="match status" value="1"/>
</dbReference>
<evidence type="ECO:0000259" key="8">
    <source>
        <dbReference type="PROSITE" id="PS51194"/>
    </source>
</evidence>
<keyword evidence="10" id="KW-1185">Reference proteome</keyword>
<feature type="compositionally biased region" description="Basic and acidic residues" evidence="6">
    <location>
        <begin position="206"/>
        <end position="218"/>
    </location>
</feature>
<dbReference type="InterPro" id="IPR038718">
    <property type="entry name" value="SNF2-like_sf"/>
</dbReference>
<feature type="compositionally biased region" description="Acidic residues" evidence="6">
    <location>
        <begin position="154"/>
        <end position="163"/>
    </location>
</feature>
<dbReference type="Gene3D" id="3.40.50.300">
    <property type="entry name" value="P-loop containing nucleotide triphosphate hydrolases"/>
    <property type="match status" value="1"/>
</dbReference>
<feature type="domain" description="Helicase ATP-binding" evidence="7">
    <location>
        <begin position="269"/>
        <end position="466"/>
    </location>
</feature>
<evidence type="ECO:0000256" key="2">
    <source>
        <dbReference type="ARBA" id="ARBA00022741"/>
    </source>
</evidence>
<dbReference type="PROSITE" id="PS00690">
    <property type="entry name" value="DEAH_ATP_HELICASE"/>
    <property type="match status" value="1"/>
</dbReference>
<evidence type="ECO:0000256" key="1">
    <source>
        <dbReference type="ARBA" id="ARBA00004123"/>
    </source>
</evidence>
<dbReference type="InterPro" id="IPR001650">
    <property type="entry name" value="Helicase_C-like"/>
</dbReference>
<reference evidence="9" key="1">
    <citation type="submission" date="2020-11" db="EMBL/GenBank/DDBJ databases">
        <authorList>
            <consortium name="DOE Joint Genome Institute"/>
            <person name="Ahrendt S."/>
            <person name="Riley R."/>
            <person name="Andreopoulos W."/>
            <person name="Labutti K."/>
            <person name="Pangilinan J."/>
            <person name="Ruiz-Duenas F.J."/>
            <person name="Barrasa J.M."/>
            <person name="Sanchez-Garcia M."/>
            <person name="Camarero S."/>
            <person name="Miyauchi S."/>
            <person name="Serrano A."/>
            <person name="Linde D."/>
            <person name="Babiker R."/>
            <person name="Drula E."/>
            <person name="Ayuso-Fernandez I."/>
            <person name="Pacheco R."/>
            <person name="Padilla G."/>
            <person name="Ferreira P."/>
            <person name="Barriuso J."/>
            <person name="Kellner H."/>
            <person name="Castanera R."/>
            <person name="Alfaro M."/>
            <person name="Ramirez L."/>
            <person name="Pisabarro A.G."/>
            <person name="Kuo A."/>
            <person name="Tritt A."/>
            <person name="Lipzen A."/>
            <person name="He G."/>
            <person name="Yan M."/>
            <person name="Ng V."/>
            <person name="Cullen D."/>
            <person name="Martin F."/>
            <person name="Rosso M.-N."/>
            <person name="Henrissat B."/>
            <person name="Hibbett D."/>
            <person name="Martinez A.T."/>
            <person name="Grigoriev I.V."/>
        </authorList>
    </citation>
    <scope>NUCLEOTIDE SEQUENCE</scope>
    <source>
        <strain evidence="9">ATCC 90797</strain>
    </source>
</reference>
<dbReference type="Gene3D" id="3.40.50.10810">
    <property type="entry name" value="Tandem AAA-ATPase domain"/>
    <property type="match status" value="1"/>
</dbReference>
<dbReference type="EMBL" id="MU154626">
    <property type="protein sequence ID" value="KAF9491109.1"/>
    <property type="molecule type" value="Genomic_DNA"/>
</dbReference>
<dbReference type="PANTHER" id="PTHR45629:SF7">
    <property type="entry name" value="DNA EXCISION REPAIR PROTEIN ERCC-6-RELATED"/>
    <property type="match status" value="1"/>
</dbReference>
<feature type="domain" description="Helicase C-terminal" evidence="8">
    <location>
        <begin position="647"/>
        <end position="802"/>
    </location>
</feature>
<evidence type="ECO:0000256" key="3">
    <source>
        <dbReference type="ARBA" id="ARBA00022801"/>
    </source>
</evidence>
<evidence type="ECO:0000259" key="7">
    <source>
        <dbReference type="PROSITE" id="PS51192"/>
    </source>
</evidence>
<dbReference type="Pfam" id="PF00271">
    <property type="entry name" value="Helicase_C"/>
    <property type="match status" value="1"/>
</dbReference>
<dbReference type="InterPro" id="IPR049730">
    <property type="entry name" value="SNF2/RAD54-like_C"/>
</dbReference>
<evidence type="ECO:0000256" key="5">
    <source>
        <dbReference type="ARBA" id="ARBA00023242"/>
    </source>
</evidence>
<keyword evidence="3" id="KW-0378">Hydrolase</keyword>
<gene>
    <name evidence="9" type="ORF">BDN71DRAFT_99786</name>
</gene>
<feature type="compositionally biased region" description="Basic residues" evidence="6">
    <location>
        <begin position="932"/>
        <end position="942"/>
    </location>
</feature>
<keyword evidence="5" id="KW-0539">Nucleus</keyword>
<evidence type="ECO:0000256" key="4">
    <source>
        <dbReference type="ARBA" id="ARBA00022840"/>
    </source>
</evidence>
<protein>
    <submittedName>
        <fullName evidence="9">Uncharacterized protein</fullName>
    </submittedName>
</protein>
<dbReference type="InterPro" id="IPR014001">
    <property type="entry name" value="Helicase_ATP-bd"/>
</dbReference>
<dbReference type="PANTHER" id="PTHR45629">
    <property type="entry name" value="SNF2/RAD54 FAMILY MEMBER"/>
    <property type="match status" value="1"/>
</dbReference>
<feature type="compositionally biased region" description="Basic residues" evidence="6">
    <location>
        <begin position="37"/>
        <end position="48"/>
    </location>
</feature>
<keyword evidence="2" id="KW-0547">Nucleotide-binding</keyword>
<comment type="subcellular location">
    <subcellularLocation>
        <location evidence="1">Nucleus</location>
    </subcellularLocation>
</comment>
<dbReference type="GO" id="GO:0005524">
    <property type="term" value="F:ATP binding"/>
    <property type="evidence" value="ECO:0007669"/>
    <property type="project" value="InterPro"/>
</dbReference>
<dbReference type="AlphaFoldDB" id="A0A9P6DBV2"/>
<dbReference type="SUPFAM" id="SSF52540">
    <property type="entry name" value="P-loop containing nucleoside triphosphate hydrolases"/>
    <property type="match status" value="2"/>
</dbReference>
<dbReference type="OrthoDB" id="413460at2759"/>
<dbReference type="CDD" id="cd18793">
    <property type="entry name" value="SF2_C_SNF"/>
    <property type="match status" value="1"/>
</dbReference>
<name>A0A9P6DBV2_PLEER</name>
<dbReference type="FunFam" id="3.40.50.10810:FF:000019">
    <property type="entry name" value="DNA excision repair protein ERCC-6-like 2 isoform X1"/>
    <property type="match status" value="1"/>
</dbReference>
<dbReference type="PROSITE" id="PS51194">
    <property type="entry name" value="HELICASE_CTER"/>
    <property type="match status" value="1"/>
</dbReference>
<feature type="region of interest" description="Disordered" evidence="6">
    <location>
        <begin position="931"/>
        <end position="970"/>
    </location>
</feature>
<proteinExistence type="predicted"/>
<dbReference type="Pfam" id="PF00176">
    <property type="entry name" value="SNF2-rel_dom"/>
    <property type="match status" value="1"/>
</dbReference>
<keyword evidence="4" id="KW-0067">ATP-binding</keyword>
<dbReference type="GO" id="GO:0005634">
    <property type="term" value="C:nucleus"/>
    <property type="evidence" value="ECO:0007669"/>
    <property type="project" value="UniProtKB-SubCell"/>
</dbReference>
<dbReference type="Proteomes" id="UP000807025">
    <property type="component" value="Unassembled WGS sequence"/>
</dbReference>
<evidence type="ECO:0000313" key="10">
    <source>
        <dbReference type="Proteomes" id="UP000807025"/>
    </source>
</evidence>
<dbReference type="SMART" id="SM00490">
    <property type="entry name" value="HELICc"/>
    <property type="match status" value="1"/>
</dbReference>
<dbReference type="InterPro" id="IPR027417">
    <property type="entry name" value="P-loop_NTPase"/>
</dbReference>
<dbReference type="InterPro" id="IPR000330">
    <property type="entry name" value="SNF2_N"/>
</dbReference>
<accession>A0A9P6DBV2</accession>
<feature type="region of interest" description="Disordered" evidence="6">
    <location>
        <begin position="1"/>
        <end position="235"/>
    </location>
</feature>
<dbReference type="InterPro" id="IPR002464">
    <property type="entry name" value="DNA/RNA_helicase_DEAH_CS"/>
</dbReference>
<dbReference type="InterPro" id="IPR050496">
    <property type="entry name" value="SNF2_RAD54_helicase_repair"/>
</dbReference>
<dbReference type="PROSITE" id="PS51192">
    <property type="entry name" value="HELICASE_ATP_BIND_1"/>
    <property type="match status" value="1"/>
</dbReference>